<dbReference type="EMBL" id="MU266463">
    <property type="protein sequence ID" value="KAH7923086.1"/>
    <property type="molecule type" value="Genomic_DNA"/>
</dbReference>
<comment type="caution">
    <text evidence="1">The sequence shown here is derived from an EMBL/GenBank/DDBJ whole genome shotgun (WGS) entry which is preliminary data.</text>
</comment>
<name>A0ACB8BD33_9AGAM</name>
<gene>
    <name evidence="1" type="ORF">BV22DRAFT_609449</name>
</gene>
<accession>A0ACB8BD33</accession>
<proteinExistence type="predicted"/>
<dbReference type="Proteomes" id="UP000790709">
    <property type="component" value="Unassembled WGS sequence"/>
</dbReference>
<reference evidence="1" key="1">
    <citation type="journal article" date="2021" name="New Phytol.">
        <title>Evolutionary innovations through gain and loss of genes in the ectomycorrhizal Boletales.</title>
        <authorList>
            <person name="Wu G."/>
            <person name="Miyauchi S."/>
            <person name="Morin E."/>
            <person name="Kuo A."/>
            <person name="Drula E."/>
            <person name="Varga T."/>
            <person name="Kohler A."/>
            <person name="Feng B."/>
            <person name="Cao Y."/>
            <person name="Lipzen A."/>
            <person name="Daum C."/>
            <person name="Hundley H."/>
            <person name="Pangilinan J."/>
            <person name="Johnson J."/>
            <person name="Barry K."/>
            <person name="LaButti K."/>
            <person name="Ng V."/>
            <person name="Ahrendt S."/>
            <person name="Min B."/>
            <person name="Choi I.G."/>
            <person name="Park H."/>
            <person name="Plett J.M."/>
            <person name="Magnuson J."/>
            <person name="Spatafora J.W."/>
            <person name="Nagy L.G."/>
            <person name="Henrissat B."/>
            <person name="Grigoriev I.V."/>
            <person name="Yang Z.L."/>
            <person name="Xu J."/>
            <person name="Martin F.M."/>
        </authorList>
    </citation>
    <scope>NUCLEOTIDE SEQUENCE</scope>
    <source>
        <strain evidence="1">KUC20120723A-06</strain>
    </source>
</reference>
<protein>
    <submittedName>
        <fullName evidence="1">Uncharacterized protein</fullName>
    </submittedName>
</protein>
<organism evidence="1 2">
    <name type="scientific">Leucogyrophana mollusca</name>
    <dbReference type="NCBI Taxonomy" id="85980"/>
    <lineage>
        <taxon>Eukaryota</taxon>
        <taxon>Fungi</taxon>
        <taxon>Dikarya</taxon>
        <taxon>Basidiomycota</taxon>
        <taxon>Agaricomycotina</taxon>
        <taxon>Agaricomycetes</taxon>
        <taxon>Agaricomycetidae</taxon>
        <taxon>Boletales</taxon>
        <taxon>Boletales incertae sedis</taxon>
        <taxon>Leucogyrophana</taxon>
    </lineage>
</organism>
<keyword evidence="2" id="KW-1185">Reference proteome</keyword>
<evidence type="ECO:0000313" key="2">
    <source>
        <dbReference type="Proteomes" id="UP000790709"/>
    </source>
</evidence>
<evidence type="ECO:0000313" key="1">
    <source>
        <dbReference type="EMBL" id="KAH7923086.1"/>
    </source>
</evidence>
<sequence>MIVVAPSSLGTSEFWRLPHSKFTPPRGSVVKGRTVALGDNLNRPSSNVLLGVIPPRQVGTKETKVQFQMMVLPHFERPHSYTDLPTEVRGIDYQSAVPGAVVQFRASSPPPPRCALHSTSCTRSSYTRCKILSERPVGDPGGVRRFGTTSDSQ</sequence>